<feature type="compositionally biased region" description="Low complexity" evidence="1">
    <location>
        <begin position="150"/>
        <end position="159"/>
    </location>
</feature>
<proteinExistence type="predicted"/>
<name>A0A4P8PJU5_9VIRU</name>
<evidence type="ECO:0000256" key="1">
    <source>
        <dbReference type="SAM" id="MobiDB-lite"/>
    </source>
</evidence>
<reference evidence="2" key="1">
    <citation type="submission" date="2018-12" db="EMBL/GenBank/DDBJ databases">
        <title>Singled stranded DNA viruses identified in blackflies (Austrosimulium ungulatum) sampled in New Zealand.</title>
        <authorList>
            <person name="Kraberger S."/>
            <person name="Fontenele R.S."/>
            <person name="Schmidlin K."/>
            <person name="Walters M."/>
            <person name="Varsani A."/>
        </authorList>
    </citation>
    <scope>NUCLEOTIDE SEQUENCE [LARGE SCALE GENOMIC DNA]</scope>
    <source>
        <strain evidence="2">057</strain>
    </source>
</reference>
<evidence type="ECO:0000313" key="2">
    <source>
        <dbReference type="EMBL" id="QCQ84721.1"/>
    </source>
</evidence>
<dbReference type="EMBL" id="MK249156">
    <property type="protein sequence ID" value="QCQ84721.1"/>
    <property type="molecule type" value="Genomic_DNA"/>
</dbReference>
<organism evidence="2">
    <name type="scientific">Blackfly microvirus SF02</name>
    <dbReference type="NCBI Taxonomy" id="2576452"/>
    <lineage>
        <taxon>Viruses</taxon>
        <taxon>Monodnaviria</taxon>
        <taxon>Sangervirae</taxon>
        <taxon>Phixviricota</taxon>
        <taxon>Malgrandaviricetes</taxon>
        <taxon>Petitvirales</taxon>
        <taxon>Microviridae</taxon>
        <taxon>Microvirus</taxon>
    </lineage>
</organism>
<feature type="compositionally biased region" description="Low complexity" evidence="1">
    <location>
        <begin position="167"/>
        <end position="179"/>
    </location>
</feature>
<accession>A0A4P8PJU5</accession>
<dbReference type="Proteomes" id="UP000324373">
    <property type="component" value="Segment"/>
</dbReference>
<protein>
    <submittedName>
        <fullName evidence="2">DNA pilot protein</fullName>
    </submittedName>
</protein>
<feature type="region of interest" description="Disordered" evidence="1">
    <location>
        <begin position="140"/>
        <end position="181"/>
    </location>
</feature>
<sequence>MDPISIGILGSAAISGLSQIGGGVMSASGAASANAANQANFQQNMTAASQANAQQIDWQNSVNRQNWDFQSGVNKQNFDYGREMTGVAQNFAREQTAESERFAQTQMDFQERMSSTAYQRAMADMRKAGLNPILAYQQGGASSPGGGMGQAQSASPMGASGSGASGAAGSLHAGSGSAGIQNTQEELGRAVGRMATSAVDTYKAGEAARNIRADTNNKSMQYDNISQDTHLKSRVAAKTDSDAAVSRQELENRKAELDNIKRTGNLINANTAAAVARAGLDSETSSQYRARGMPGYPFGERAIGNILGIGGAGSIQPYKPPGGAITIDPFGSLK</sequence>